<feature type="repeat" description="PPR" evidence="3">
    <location>
        <begin position="910"/>
        <end position="944"/>
    </location>
</feature>
<feature type="repeat" description="PPR" evidence="3">
    <location>
        <begin position="462"/>
        <end position="496"/>
    </location>
</feature>
<feature type="repeat" description="PPR" evidence="3">
    <location>
        <begin position="805"/>
        <end position="839"/>
    </location>
</feature>
<feature type="region of interest" description="Disordered" evidence="4">
    <location>
        <begin position="54"/>
        <end position="117"/>
    </location>
</feature>
<feature type="repeat" description="PPR" evidence="3">
    <location>
        <begin position="1050"/>
        <end position="1084"/>
    </location>
</feature>
<keyword evidence="6" id="KW-1185">Reference proteome</keyword>
<dbReference type="Proteomes" id="UP000077202">
    <property type="component" value="Unassembled WGS sequence"/>
</dbReference>
<feature type="repeat" description="PPR" evidence="3">
    <location>
        <begin position="980"/>
        <end position="1014"/>
    </location>
</feature>
<feature type="repeat" description="PPR" evidence="3">
    <location>
        <begin position="532"/>
        <end position="566"/>
    </location>
</feature>
<dbReference type="NCBIfam" id="TIGR00756">
    <property type="entry name" value="PPR"/>
    <property type="match status" value="14"/>
</dbReference>
<accession>A0A176VYL0</accession>
<sequence>MPTGMLSLCSRAGLGILAQDKSYSSVTPARNPTHAFFYDRASPAVRWPHLHSKLTESPQNQQQQTSSSENVEKQEFGESTSSEQFTPAGRGRAKDRPDGGLDNAQHDETSAVSAVDGESCRDVQSDYNLVSGKQKRWKMSKLALLKATDWRERVQRLTEAMCQLESEQTVADLLERWPEQLAPTDYCLVVKQVGFKDWARALELFEWLNMKHWYTPNNRMLSTILGVLGRVNQVNLAEELFQRAEPELGDCVQVFNAILSVHARHGNWERMQELLRMMLLKSCERDLVTYNTLISGRAKAGLQPGMAMDLLREIWKAGLRPDTVTYNTLISACSSNKCHEDAVKIYDEMKEQGCLPDIWTYNAIISVYGRCGLDDYAEEAYKTMKAKGFLPDAITYNSILYAYAKKGRVDDVELILRQMKDAGREADEITYNTMIHMYGKKNLTSKALDLYEQMKRSRRYPDTVTFTVLIDGLGKAGEVKEAERIFNEMSQAAVKPSLNTYSAMICAYAKASLFKDAEGTFECMLQAGIQPDGLALSVMLDVYLNSGQANRVLPTYQRMVTRGIKPGLGQCGLMLRLYQKEGLLGEIERLCEDMRSAAYDPIALCTTFAKAGLIHASERALKDANARGRKLDPSAVDALMNAYVKAGMYKDAKELVDFIPFSDRGKIREQLIVTLANGEKFEEANEEFVKLKASGQGVSVKVFRSLIVTYERAGMPERALDILKEMEELGVRPDAVCLKSAVLASCRVGDPDRGHMLLRRMVAEFGSVGDSYLHMYVAKAYIKHQSWDNLESVLEHVTKSGLRISTKDYNSILLALAECGQFQQLERLVQKMILDGSSPSSSFTNALLEAILKVGSMADAADAHRRFSELGIPTDMETDLMMLQGFAKDLNVVKAKGIYRDSRMKGYFLPVWAFKVLIGLFSKVGCPEDAETTLKEMQQSGYQPDTFVYNAMISLYSKVGDFQKAAQVFQGMKDVGFSPDTITYNTLIHVYSRRLLVREAYSLLQQMQKAGCAPDLASYTMLLSAYGQMQMWEAATACFKELQELGIQPDEATYNIMIDVYRRSGKSDLSQVILSQMKEQGLEPSRTTMSLVMDSYGKSGDTESAEAVFDEMVEAGVDVNVIQYTSLIDGYLKEGKFEAAVAKLRRMQAEGIVPNYVTWTCFVAAASKCEERKDALMLLKALQECGFSLPLSLESRFDQYDDNIYPIFVFSRCIIDRDWCAKSRLLTERSRSLLTEVDDLTSNFQATGTGSGSGFLNVLQDLLWAFEKRATAAYVFQSAADKNIYGRDFFRVEEGDWEADFCKLSPGASLVALHLWLMQMQEAALTGRPLSPKSVLLIIGSSKRSNHQSVNKTLMAHLWSMGSPFLVSKTRAGVLIAKGHSLRMWLKDSPKCFDLELEDRPSPPEFNSMQAYEEAWMPRDLVPAFQQIEKTMGTTLRPKKFMRLVNLEEEKRADVIAADIRGRTEKAARDKAKKRHAKVGLGPPDYRTPDTVVFGHRGSPAGIFDVKTKDHPCSTFLQATEKKTQQIDQTRFYTVIKYLAGIRGSS</sequence>
<feature type="repeat" description="PPR" evidence="3">
    <location>
        <begin position="945"/>
        <end position="979"/>
    </location>
</feature>
<dbReference type="SUPFAM" id="SSF81901">
    <property type="entry name" value="HCP-like"/>
    <property type="match status" value="1"/>
</dbReference>
<feature type="repeat" description="PPR" evidence="3">
    <location>
        <begin position="286"/>
        <end position="321"/>
    </location>
</feature>
<reference evidence="5" key="1">
    <citation type="submission" date="2016-03" db="EMBL/GenBank/DDBJ databases">
        <title>Mechanisms controlling the formation of the plant cell surface in tip-growing cells are functionally conserved among land plants.</title>
        <authorList>
            <person name="Honkanen S."/>
            <person name="Jones V.A."/>
            <person name="Morieri G."/>
            <person name="Champion C."/>
            <person name="Hetherington A.J."/>
            <person name="Kelly S."/>
            <person name="Saint-Marcoux D."/>
            <person name="Proust H."/>
            <person name="Prescott H."/>
            <person name="Dolan L."/>
        </authorList>
    </citation>
    <scope>NUCLEOTIDE SEQUENCE [LARGE SCALE GENOMIC DNA]</scope>
    <source>
        <tissue evidence="5">Whole gametophyte</tissue>
    </source>
</reference>
<dbReference type="PANTHER" id="PTHR47447:SF26">
    <property type="entry name" value="CHLOROPLAST RNA SPLICING4"/>
    <property type="match status" value="1"/>
</dbReference>
<evidence type="ECO:0000256" key="1">
    <source>
        <dbReference type="ARBA" id="ARBA00007626"/>
    </source>
</evidence>
<dbReference type="Pfam" id="PF13812">
    <property type="entry name" value="PPR_3"/>
    <property type="match status" value="3"/>
</dbReference>
<comment type="similarity">
    <text evidence="1">Belongs to the PPR family. P subfamily.</text>
</comment>
<feature type="repeat" description="PPR" evidence="3">
    <location>
        <begin position="497"/>
        <end position="531"/>
    </location>
</feature>
<feature type="repeat" description="PPR" evidence="3">
    <location>
        <begin position="322"/>
        <end position="356"/>
    </location>
</feature>
<feature type="repeat" description="PPR" evidence="3">
    <location>
        <begin position="392"/>
        <end position="426"/>
    </location>
</feature>
<feature type="repeat" description="PPR" evidence="3">
    <location>
        <begin position="1085"/>
        <end position="1119"/>
    </location>
</feature>
<evidence type="ECO:0000256" key="3">
    <source>
        <dbReference type="PROSITE-ProRule" id="PRU00708"/>
    </source>
</evidence>
<name>A0A176VYL0_MARPO</name>
<organism evidence="5 6">
    <name type="scientific">Marchantia polymorpha subsp. ruderalis</name>
    <dbReference type="NCBI Taxonomy" id="1480154"/>
    <lineage>
        <taxon>Eukaryota</taxon>
        <taxon>Viridiplantae</taxon>
        <taxon>Streptophyta</taxon>
        <taxon>Embryophyta</taxon>
        <taxon>Marchantiophyta</taxon>
        <taxon>Marchantiopsida</taxon>
        <taxon>Marchantiidae</taxon>
        <taxon>Marchantiales</taxon>
        <taxon>Marchantiaceae</taxon>
        <taxon>Marchantia</taxon>
    </lineage>
</organism>
<dbReference type="EMBL" id="LVLJ01002330">
    <property type="protein sequence ID" value="OAE25483.1"/>
    <property type="molecule type" value="Genomic_DNA"/>
</dbReference>
<comment type="caution">
    <text evidence="5">The sequence shown here is derived from an EMBL/GenBank/DDBJ whole genome shotgun (WGS) entry which is preliminary data.</text>
</comment>
<evidence type="ECO:0008006" key="7">
    <source>
        <dbReference type="Google" id="ProtNLM"/>
    </source>
</evidence>
<evidence type="ECO:0000256" key="4">
    <source>
        <dbReference type="SAM" id="MobiDB-lite"/>
    </source>
</evidence>
<feature type="compositionally biased region" description="Basic and acidic residues" evidence="4">
    <location>
        <begin position="92"/>
        <end position="109"/>
    </location>
</feature>
<keyword evidence="2" id="KW-0677">Repeat</keyword>
<feature type="repeat" description="PPR" evidence="3">
    <location>
        <begin position="1120"/>
        <end position="1154"/>
    </location>
</feature>
<feature type="repeat" description="PPR" evidence="3">
    <location>
        <begin position="699"/>
        <end position="733"/>
    </location>
</feature>
<protein>
    <recommendedName>
        <fullName evidence="7">Pentacotripeptide-repeat region of PRORP domain-containing protein</fullName>
    </recommendedName>
</protein>
<dbReference type="PANTHER" id="PTHR47447">
    <property type="entry name" value="OS03G0856100 PROTEIN"/>
    <property type="match status" value="1"/>
</dbReference>
<proteinExistence type="inferred from homology"/>
<feature type="repeat" description="PPR" evidence="3">
    <location>
        <begin position="1015"/>
        <end position="1049"/>
    </location>
</feature>
<dbReference type="PROSITE" id="PS51375">
    <property type="entry name" value="PPR"/>
    <property type="match status" value="17"/>
</dbReference>
<dbReference type="Pfam" id="PF12854">
    <property type="entry name" value="PPR_1"/>
    <property type="match status" value="1"/>
</dbReference>
<dbReference type="Gene3D" id="1.25.40.10">
    <property type="entry name" value="Tetratricopeptide repeat domain"/>
    <property type="match status" value="9"/>
</dbReference>
<dbReference type="InterPro" id="IPR011990">
    <property type="entry name" value="TPR-like_helical_dom_sf"/>
</dbReference>
<evidence type="ECO:0000256" key="2">
    <source>
        <dbReference type="ARBA" id="ARBA00022737"/>
    </source>
</evidence>
<dbReference type="Pfam" id="PF13041">
    <property type="entry name" value="PPR_2"/>
    <property type="match status" value="4"/>
</dbReference>
<feature type="repeat" description="PPR" evidence="3">
    <location>
        <begin position="357"/>
        <end position="391"/>
    </location>
</feature>
<evidence type="ECO:0000313" key="5">
    <source>
        <dbReference type="EMBL" id="OAE25483.1"/>
    </source>
</evidence>
<gene>
    <name evidence="5" type="ORF">AXG93_3698s1190</name>
</gene>
<feature type="repeat" description="PPR" evidence="3">
    <location>
        <begin position="427"/>
        <end position="461"/>
    </location>
</feature>
<evidence type="ECO:0000313" key="6">
    <source>
        <dbReference type="Proteomes" id="UP000077202"/>
    </source>
</evidence>
<feature type="compositionally biased region" description="Low complexity" evidence="4">
    <location>
        <begin position="55"/>
        <end position="69"/>
    </location>
</feature>
<dbReference type="InterPro" id="IPR002885">
    <property type="entry name" value="PPR_rpt"/>
</dbReference>
<dbReference type="Pfam" id="PF01535">
    <property type="entry name" value="PPR"/>
    <property type="match status" value="4"/>
</dbReference>